<sequence length="507" mass="54245">MSGGDLVLGIDCSTTAAKAVVWDCEGRALSMGRATMRHTAPKPGWGEQDPVDWWRATSDAIGQACRQIAPSRLAAISITHQRETFACLDEAGHALRPAMLWLDTRATAEVAEHGSEEVHRITGKPPNTATSWYKLLWLKARERKLLESAHKVVDVHTYLVNRLTGEWQTSYGSVDPLGVLDLETFQLHGGLIDALGLQKHHFGEVHAPGTVVGSLRATVAEDLGLNSGLPVVAGLGDGQSAGLGVGIVRPGQAYLNLGTGIVSGSFAADYRTDRSFRTMAGGLPGSYLTETFFGGGTYNITWFVDRFSGVPSDAFGLGVIPEQILESAAAGLPIGADGLIALPYLTGSLTPYWDSNARGVFFGLTGRHGKAHVYRAILEGLSMEQRLSTTGAEAATGSVTETFRIMGGGSRSQLWCQMLADMLHRPVEVASEPEATCLGAAMLAASATGLHNGIAEAAEAMSHPGRLYEPDPVAGEKYDRMFDVYKDIYPALRDHFRRLKDVANDIA</sequence>
<evidence type="ECO:0000313" key="7">
    <source>
        <dbReference type="EMBL" id="TDL76599.1"/>
    </source>
</evidence>
<dbReference type="EMBL" id="SNAA01000016">
    <property type="protein sequence ID" value="TDL76599.1"/>
    <property type="molecule type" value="Genomic_DNA"/>
</dbReference>
<dbReference type="PANTHER" id="PTHR43095:SF5">
    <property type="entry name" value="XYLULOSE KINASE"/>
    <property type="match status" value="1"/>
</dbReference>
<dbReference type="PIRSF" id="PIRSF000538">
    <property type="entry name" value="GlpK"/>
    <property type="match status" value="1"/>
</dbReference>
<proteinExistence type="inferred from homology"/>
<dbReference type="OrthoDB" id="9805576at2"/>
<dbReference type="InterPro" id="IPR050406">
    <property type="entry name" value="FGGY_Carb_Kinase"/>
</dbReference>
<dbReference type="PROSITE" id="PS00445">
    <property type="entry name" value="FGGY_KINASES_2"/>
    <property type="match status" value="1"/>
</dbReference>
<evidence type="ECO:0000259" key="5">
    <source>
        <dbReference type="Pfam" id="PF00370"/>
    </source>
</evidence>
<dbReference type="InterPro" id="IPR018483">
    <property type="entry name" value="Carb_kinase_FGGY_CS"/>
</dbReference>
<comment type="similarity">
    <text evidence="1 4">Belongs to the FGGY kinase family.</text>
</comment>
<dbReference type="Pfam" id="PF02782">
    <property type="entry name" value="FGGY_C"/>
    <property type="match status" value="1"/>
</dbReference>
<dbReference type="InterPro" id="IPR043129">
    <property type="entry name" value="ATPase_NBD"/>
</dbReference>
<dbReference type="SUPFAM" id="SSF53067">
    <property type="entry name" value="Actin-like ATPase domain"/>
    <property type="match status" value="2"/>
</dbReference>
<evidence type="ECO:0000256" key="2">
    <source>
        <dbReference type="ARBA" id="ARBA00022679"/>
    </source>
</evidence>
<dbReference type="RefSeq" id="WP_133397616.1">
    <property type="nucleotide sequence ID" value="NZ_SNAA01000016.1"/>
</dbReference>
<feature type="domain" description="Carbohydrate kinase FGGY N-terminal" evidence="5">
    <location>
        <begin position="7"/>
        <end position="244"/>
    </location>
</feature>
<feature type="domain" description="Carbohydrate kinase FGGY C-terminal" evidence="6">
    <location>
        <begin position="254"/>
        <end position="447"/>
    </location>
</feature>
<dbReference type="GO" id="GO:0016773">
    <property type="term" value="F:phosphotransferase activity, alcohol group as acceptor"/>
    <property type="evidence" value="ECO:0007669"/>
    <property type="project" value="InterPro"/>
</dbReference>
<organism evidence="7 8">
    <name type="scientific">Palleronia sediminis</name>
    <dbReference type="NCBI Taxonomy" id="2547833"/>
    <lineage>
        <taxon>Bacteria</taxon>
        <taxon>Pseudomonadati</taxon>
        <taxon>Pseudomonadota</taxon>
        <taxon>Alphaproteobacteria</taxon>
        <taxon>Rhodobacterales</taxon>
        <taxon>Roseobacteraceae</taxon>
        <taxon>Palleronia</taxon>
    </lineage>
</organism>
<dbReference type="CDD" id="cd07779">
    <property type="entry name" value="ASKHA_NBD_FGGY_YgcE-like"/>
    <property type="match status" value="1"/>
</dbReference>
<reference evidence="7 8" key="1">
    <citation type="submission" date="2019-03" db="EMBL/GenBank/DDBJ databases">
        <title>Primorskyibacter sp. SS33 isolated from sediments.</title>
        <authorList>
            <person name="Xunke S."/>
        </authorList>
    </citation>
    <scope>NUCLEOTIDE SEQUENCE [LARGE SCALE GENOMIC DNA]</scope>
    <source>
        <strain evidence="7 8">SS33</strain>
    </source>
</reference>
<keyword evidence="8" id="KW-1185">Reference proteome</keyword>
<protein>
    <submittedName>
        <fullName evidence="7">Carbohydrate kinase</fullName>
    </submittedName>
</protein>
<accession>A0A4V3B8Z6</accession>
<keyword evidence="3 4" id="KW-0418">Kinase</keyword>
<dbReference type="Gene3D" id="3.30.420.40">
    <property type="match status" value="2"/>
</dbReference>
<evidence type="ECO:0000256" key="1">
    <source>
        <dbReference type="ARBA" id="ARBA00009156"/>
    </source>
</evidence>
<dbReference type="InterPro" id="IPR018484">
    <property type="entry name" value="FGGY_N"/>
</dbReference>
<evidence type="ECO:0000259" key="6">
    <source>
        <dbReference type="Pfam" id="PF02782"/>
    </source>
</evidence>
<dbReference type="GO" id="GO:0005975">
    <property type="term" value="P:carbohydrate metabolic process"/>
    <property type="evidence" value="ECO:0007669"/>
    <property type="project" value="InterPro"/>
</dbReference>
<evidence type="ECO:0000256" key="4">
    <source>
        <dbReference type="RuleBase" id="RU003733"/>
    </source>
</evidence>
<name>A0A4V3B8Z6_9RHOB</name>
<evidence type="ECO:0000313" key="8">
    <source>
        <dbReference type="Proteomes" id="UP000295701"/>
    </source>
</evidence>
<dbReference type="InterPro" id="IPR018485">
    <property type="entry name" value="FGGY_C"/>
</dbReference>
<keyword evidence="2 4" id="KW-0808">Transferase</keyword>
<dbReference type="GO" id="GO:0016301">
    <property type="term" value="F:kinase activity"/>
    <property type="evidence" value="ECO:0007669"/>
    <property type="project" value="UniProtKB-KW"/>
</dbReference>
<dbReference type="AlphaFoldDB" id="A0A4V3B8Z6"/>
<evidence type="ECO:0000256" key="3">
    <source>
        <dbReference type="ARBA" id="ARBA00022777"/>
    </source>
</evidence>
<dbReference type="InterPro" id="IPR000577">
    <property type="entry name" value="Carb_kinase_FGGY"/>
</dbReference>
<dbReference type="PANTHER" id="PTHR43095">
    <property type="entry name" value="SUGAR KINASE"/>
    <property type="match status" value="1"/>
</dbReference>
<dbReference type="Proteomes" id="UP000295701">
    <property type="component" value="Unassembled WGS sequence"/>
</dbReference>
<gene>
    <name evidence="7" type="ORF">E2L08_13495</name>
</gene>
<comment type="caution">
    <text evidence="7">The sequence shown here is derived from an EMBL/GenBank/DDBJ whole genome shotgun (WGS) entry which is preliminary data.</text>
</comment>
<dbReference type="Pfam" id="PF00370">
    <property type="entry name" value="FGGY_N"/>
    <property type="match status" value="1"/>
</dbReference>